<evidence type="ECO:0000313" key="4">
    <source>
        <dbReference type="Proteomes" id="UP000002630"/>
    </source>
</evidence>
<accession>D7FPS9</accession>
<evidence type="ECO:0000256" key="1">
    <source>
        <dbReference type="SAM" id="MobiDB-lite"/>
    </source>
</evidence>
<dbReference type="InterPro" id="IPR045107">
    <property type="entry name" value="SAC3/GANP/THP3"/>
</dbReference>
<gene>
    <name evidence="3" type="ORF">Esi_0199_0017</name>
</gene>
<dbReference type="Pfam" id="PF03399">
    <property type="entry name" value="SAC3_GANP"/>
    <property type="match status" value="1"/>
</dbReference>
<organism evidence="3 4">
    <name type="scientific">Ectocarpus siliculosus</name>
    <name type="common">Brown alga</name>
    <name type="synonym">Conferva siliculosa</name>
    <dbReference type="NCBI Taxonomy" id="2880"/>
    <lineage>
        <taxon>Eukaryota</taxon>
        <taxon>Sar</taxon>
        <taxon>Stramenopiles</taxon>
        <taxon>Ochrophyta</taxon>
        <taxon>PX clade</taxon>
        <taxon>Phaeophyceae</taxon>
        <taxon>Ectocarpales</taxon>
        <taxon>Ectocarpaceae</taxon>
        <taxon>Ectocarpus</taxon>
    </lineage>
</organism>
<feature type="compositionally biased region" description="Polar residues" evidence="1">
    <location>
        <begin position="79"/>
        <end position="94"/>
    </location>
</feature>
<dbReference type="GO" id="GO:0005634">
    <property type="term" value="C:nucleus"/>
    <property type="evidence" value="ECO:0007669"/>
    <property type="project" value="TreeGrafter"/>
</dbReference>
<dbReference type="EMBL" id="FN648374">
    <property type="protein sequence ID" value="CBJ30536.1"/>
    <property type="molecule type" value="Genomic_DNA"/>
</dbReference>
<dbReference type="AlphaFoldDB" id="D7FPS9"/>
<dbReference type="PANTHER" id="PTHR12436:SF4">
    <property type="entry name" value="LEUKOCYTE RECEPTOR CLUSTER MEMBER 8"/>
    <property type="match status" value="1"/>
</dbReference>
<feature type="domain" description="PCI" evidence="2">
    <location>
        <begin position="172"/>
        <end position="337"/>
    </location>
</feature>
<dbReference type="InterPro" id="IPR000717">
    <property type="entry name" value="PCI_dom"/>
</dbReference>
<feature type="compositionally biased region" description="Basic residues" evidence="1">
    <location>
        <begin position="1"/>
        <end position="20"/>
    </location>
</feature>
<evidence type="ECO:0000259" key="2">
    <source>
        <dbReference type="PROSITE" id="PS50250"/>
    </source>
</evidence>
<dbReference type="STRING" id="2880.D7FPS9"/>
<dbReference type="PROSITE" id="PS50250">
    <property type="entry name" value="PCI"/>
    <property type="match status" value="1"/>
</dbReference>
<dbReference type="OrthoDB" id="199574at2759"/>
<dbReference type="OMA" id="KWATEED"/>
<dbReference type="Gene3D" id="1.25.40.990">
    <property type="match status" value="1"/>
</dbReference>
<reference evidence="3 4" key="1">
    <citation type="journal article" date="2010" name="Nature">
        <title>The Ectocarpus genome and the independent evolution of multicellularity in brown algae.</title>
        <authorList>
            <person name="Cock J.M."/>
            <person name="Sterck L."/>
            <person name="Rouze P."/>
            <person name="Scornet D."/>
            <person name="Allen A.E."/>
            <person name="Amoutzias G."/>
            <person name="Anthouard V."/>
            <person name="Artiguenave F."/>
            <person name="Aury J.M."/>
            <person name="Badger J.H."/>
            <person name="Beszteri B."/>
            <person name="Billiau K."/>
            <person name="Bonnet E."/>
            <person name="Bothwell J.H."/>
            <person name="Bowler C."/>
            <person name="Boyen C."/>
            <person name="Brownlee C."/>
            <person name="Carrano C.J."/>
            <person name="Charrier B."/>
            <person name="Cho G.Y."/>
            <person name="Coelho S.M."/>
            <person name="Collen J."/>
            <person name="Corre E."/>
            <person name="Da Silva C."/>
            <person name="Delage L."/>
            <person name="Delaroque N."/>
            <person name="Dittami S.M."/>
            <person name="Doulbeau S."/>
            <person name="Elias M."/>
            <person name="Farnham G."/>
            <person name="Gachon C.M."/>
            <person name="Gschloessl B."/>
            <person name="Heesch S."/>
            <person name="Jabbari K."/>
            <person name="Jubin C."/>
            <person name="Kawai H."/>
            <person name="Kimura K."/>
            <person name="Kloareg B."/>
            <person name="Kupper F.C."/>
            <person name="Lang D."/>
            <person name="Le Bail A."/>
            <person name="Leblanc C."/>
            <person name="Lerouge P."/>
            <person name="Lohr M."/>
            <person name="Lopez P.J."/>
            <person name="Martens C."/>
            <person name="Maumus F."/>
            <person name="Michel G."/>
            <person name="Miranda-Saavedra D."/>
            <person name="Morales J."/>
            <person name="Moreau H."/>
            <person name="Motomura T."/>
            <person name="Nagasato C."/>
            <person name="Napoli C.A."/>
            <person name="Nelson D.R."/>
            <person name="Nyvall-Collen P."/>
            <person name="Peters A.F."/>
            <person name="Pommier C."/>
            <person name="Potin P."/>
            <person name="Poulain J."/>
            <person name="Quesneville H."/>
            <person name="Read B."/>
            <person name="Rensing S.A."/>
            <person name="Ritter A."/>
            <person name="Rousvoal S."/>
            <person name="Samanta M."/>
            <person name="Samson G."/>
            <person name="Schroeder D.C."/>
            <person name="Segurens B."/>
            <person name="Strittmatter M."/>
            <person name="Tonon T."/>
            <person name="Tregear J.W."/>
            <person name="Valentin K."/>
            <person name="von Dassow P."/>
            <person name="Yamagishi T."/>
            <person name="Van de Peer Y."/>
            <person name="Wincker P."/>
        </authorList>
    </citation>
    <scope>NUCLEOTIDE SEQUENCE [LARGE SCALE GENOMIC DNA]</scope>
    <source>
        <strain evidence="4">Ec32 / CCAP1310/4</strain>
    </source>
</reference>
<dbReference type="EMBL" id="FN649738">
    <property type="protein sequence ID" value="CBJ30536.1"/>
    <property type="molecule type" value="Genomic_DNA"/>
</dbReference>
<keyword evidence="4" id="KW-1185">Reference proteome</keyword>
<dbReference type="InParanoid" id="D7FPS9"/>
<evidence type="ECO:0000313" key="3">
    <source>
        <dbReference type="EMBL" id="CBJ30536.1"/>
    </source>
</evidence>
<dbReference type="InterPro" id="IPR005062">
    <property type="entry name" value="SAC3/GANP/THP3_conserved"/>
</dbReference>
<proteinExistence type="predicted"/>
<sequence>MSSKPGKKKSKATRWGKAAKAKPAAAAGGRGGIVGMETDEARKIRNAARFAEHLGGGSNSKQQGSGKKRSRWAMGNGSGSNSTDPVRGSSSSLEKSYFRLTSAPKPSDVRPPEILTRSLRHVKRKWATEEDYEFVCDQLKAIRQDLTVQAIEDGLTVDVYQTHGRIALESGDMEEYNQCQSRLKELHLSGVPGVSMDEFTGYRLIYSLYRENHREVNATMMDLSQEARQGEGVAHALGVVKSYHMGDYCTFFRLYFAAPAMSSYLMDFLVMRMRRRAIKTMVKAYLPTIPLSFIQEQLRFDSRDSLLEFIDKDVEAALAAPKAGEEAAIDVKATRAAWARL</sequence>
<dbReference type="Proteomes" id="UP000002630">
    <property type="component" value="Linkage Group LG13"/>
</dbReference>
<dbReference type="PANTHER" id="PTHR12436">
    <property type="entry name" value="80 KDA MCM3-ASSOCIATED PROTEIN"/>
    <property type="match status" value="1"/>
</dbReference>
<feature type="region of interest" description="Disordered" evidence="1">
    <location>
        <begin position="1"/>
        <end position="94"/>
    </location>
</feature>
<protein>
    <recommendedName>
        <fullName evidence="2">PCI domain-containing protein</fullName>
    </recommendedName>
</protein>
<name>D7FPS9_ECTSI</name>
<dbReference type="eggNOG" id="KOG1861">
    <property type="taxonomic scope" value="Eukaryota"/>
</dbReference>